<feature type="domain" description="CHAT" evidence="1">
    <location>
        <begin position="436"/>
        <end position="702"/>
    </location>
</feature>
<dbReference type="Gene3D" id="1.25.40.10">
    <property type="entry name" value="Tetratricopeptide repeat domain"/>
    <property type="match status" value="1"/>
</dbReference>
<name>A0A8J2ZAU2_9PROT</name>
<dbReference type="PANTHER" id="PTHR10098">
    <property type="entry name" value="RAPSYN-RELATED"/>
    <property type="match status" value="1"/>
</dbReference>
<dbReference type="Pfam" id="PF12770">
    <property type="entry name" value="CHAT"/>
    <property type="match status" value="1"/>
</dbReference>
<evidence type="ECO:0000313" key="3">
    <source>
        <dbReference type="Proteomes" id="UP000597507"/>
    </source>
</evidence>
<reference evidence="2 3" key="1">
    <citation type="journal article" date="2014" name="Int. J. Syst. Evol. Microbiol.">
        <title>Complete genome sequence of Corynebacterium casei LMG S-19264T (=DSM 44701T), isolated from a smear-ripened cheese.</title>
        <authorList>
            <consortium name="US DOE Joint Genome Institute (JGI-PGF)"/>
            <person name="Walter F."/>
            <person name="Albersmeier A."/>
            <person name="Kalinowski J."/>
            <person name="Ruckert C."/>
        </authorList>
    </citation>
    <scope>NUCLEOTIDE SEQUENCE [LARGE SCALE GENOMIC DNA]</scope>
    <source>
        <strain evidence="2 3">CGMCC 1.16330</strain>
    </source>
</reference>
<protein>
    <recommendedName>
        <fullName evidence="1">CHAT domain-containing protein</fullName>
    </recommendedName>
</protein>
<gene>
    <name evidence="2" type="ORF">GCM10010964_16680</name>
</gene>
<dbReference type="PROSITE" id="PS51257">
    <property type="entry name" value="PROKAR_LIPOPROTEIN"/>
    <property type="match status" value="1"/>
</dbReference>
<organism evidence="2 3">
    <name type="scientific">Caldovatus sediminis</name>
    <dbReference type="NCBI Taxonomy" id="2041189"/>
    <lineage>
        <taxon>Bacteria</taxon>
        <taxon>Pseudomonadati</taxon>
        <taxon>Pseudomonadota</taxon>
        <taxon>Alphaproteobacteria</taxon>
        <taxon>Acetobacterales</taxon>
        <taxon>Roseomonadaceae</taxon>
        <taxon>Caldovatus</taxon>
    </lineage>
</organism>
<dbReference type="PANTHER" id="PTHR10098:SF108">
    <property type="entry name" value="TETRATRICOPEPTIDE REPEAT PROTEIN 28"/>
    <property type="match status" value="1"/>
</dbReference>
<dbReference type="InterPro" id="IPR024983">
    <property type="entry name" value="CHAT_dom"/>
</dbReference>
<evidence type="ECO:0000259" key="1">
    <source>
        <dbReference type="Pfam" id="PF12770"/>
    </source>
</evidence>
<dbReference type="InterPro" id="IPR011990">
    <property type="entry name" value="TPR-like_helical_dom_sf"/>
</dbReference>
<sequence>MRWPEAAGHRLALLAVLVLGACAGTEGGGAPGTLAVRGPAAATLLAHDIAQSLRLADVGGALYRADPRPRDGYAYCSNSIALAERGEFRAAVEEAAKALYLGQRSGDQFLIASAARDLAYAFVLAGAADTAEFWANEALAAAGRSIRPPQALREVLGPARKTLGDVALRRQRPAEAAALYRQAAEAGTEAFRPLAEAGLARALAEAGDLGGATAALERARSGAPHLAAWHDRLAGEIALRGGDAAQARELFRAAAEGARADEDSAYHRVWAQAGLARAERALGSDRAALEAYRAALAGAEAVRARFRTEEFKAGLFGDLQQVFDEAVALAWTTGDRDGAFAIAEQGRSRAFLDLVRGRGGARHAPAPGAAAAAIRAALPQNLALAVYHLGDGTGRAWVLRREGITPVALDIGGTEAAALVVAWRRAAGGRGDEAAEARRLHVRLIAPLGLRPGEDLIVVPHRALFAFPFQAALGPRGRLIEERAVAYLPAASLAAAASRARGSAPLVALANPDLGAPDLDLPGAEREAGRIAALAGEGNARLLVRGAATAAALMAEAPRAGMLHLAAHARVDPLDALSSQIFLAPSGGDSGVVQARRFYELDLTRARLVVLSACETGLGVVGRGDEFYGFQRTILAAGAGGILATLWEIADESTAPLMEGFYRHLGAGATPRQALQRAAVSLLRDGRHAHPYYWAAFNLVGAF</sequence>
<evidence type="ECO:0000313" key="2">
    <source>
        <dbReference type="EMBL" id="GGG29488.1"/>
    </source>
</evidence>
<dbReference type="SUPFAM" id="SSF48452">
    <property type="entry name" value="TPR-like"/>
    <property type="match status" value="2"/>
</dbReference>
<keyword evidence="3" id="KW-1185">Reference proteome</keyword>
<dbReference type="EMBL" id="BMKS01000004">
    <property type="protein sequence ID" value="GGG29488.1"/>
    <property type="molecule type" value="Genomic_DNA"/>
</dbReference>
<dbReference type="RefSeq" id="WP_188899555.1">
    <property type="nucleotide sequence ID" value="NZ_BMKS01000004.1"/>
</dbReference>
<accession>A0A8J2ZAU2</accession>
<comment type="caution">
    <text evidence="2">The sequence shown here is derived from an EMBL/GenBank/DDBJ whole genome shotgun (WGS) entry which is preliminary data.</text>
</comment>
<dbReference type="Proteomes" id="UP000597507">
    <property type="component" value="Unassembled WGS sequence"/>
</dbReference>
<proteinExistence type="predicted"/>
<dbReference type="AlphaFoldDB" id="A0A8J2ZAU2"/>